<dbReference type="AlphaFoldDB" id="A0A1X4XVJ3"/>
<keyword evidence="2" id="KW-1185">Reference proteome</keyword>
<reference evidence="1 2" key="1">
    <citation type="journal article" date="2017" name="Front. Microbiol.">
        <title>Genome Sequence of Desulfurella amilsii Strain TR1 and Comparative Genomics of Desulfurellaceae Family.</title>
        <authorList>
            <person name="Florentino A.P."/>
            <person name="Stams A.J."/>
            <person name="Sanchez-Andrea I."/>
        </authorList>
    </citation>
    <scope>NUCLEOTIDE SEQUENCE [LARGE SCALE GENOMIC DNA]</scope>
    <source>
        <strain evidence="1 2">TR1</strain>
    </source>
</reference>
<comment type="caution">
    <text evidence="1">The sequence shown here is derived from an EMBL/GenBank/DDBJ whole genome shotgun (WGS) entry which is preliminary data.</text>
</comment>
<organism evidence="1 2">
    <name type="scientific">Desulfurella amilsii</name>
    <dbReference type="NCBI Taxonomy" id="1562698"/>
    <lineage>
        <taxon>Bacteria</taxon>
        <taxon>Pseudomonadati</taxon>
        <taxon>Campylobacterota</taxon>
        <taxon>Desulfurellia</taxon>
        <taxon>Desulfurellales</taxon>
        <taxon>Desulfurellaceae</taxon>
        <taxon>Desulfurella</taxon>
    </lineage>
</organism>
<dbReference type="Proteomes" id="UP000194141">
    <property type="component" value="Unassembled WGS sequence"/>
</dbReference>
<dbReference type="OrthoDB" id="264053at2"/>
<evidence type="ECO:0000313" key="2">
    <source>
        <dbReference type="Proteomes" id="UP000194141"/>
    </source>
</evidence>
<dbReference type="Pfam" id="PF19027">
    <property type="entry name" value="DUF5752"/>
    <property type="match status" value="1"/>
</dbReference>
<dbReference type="EMBL" id="MDSU01000018">
    <property type="protein sequence ID" value="OSS41573.1"/>
    <property type="molecule type" value="Genomic_DNA"/>
</dbReference>
<protein>
    <submittedName>
        <fullName evidence="1">Uncharacterized protein</fullName>
    </submittedName>
</protein>
<proteinExistence type="predicted"/>
<accession>A0A1X4XVJ3</accession>
<sequence length="218" mass="25657">MPENNISAFEIKDCSVVSIAIGKHALNTKELFTQLLSVDQDSIYYHFWGKLLRTSFSTPEFNNDFAQWISEQIHDKSLAERLSVLEPQDYPSLDELRQEMLDIIQSSLEQNTVLLYTNAQEPFYFLKLSMVVFDTSKIINEPKEFANFIDDLSYGSLYFHFVDARRRTQNHRDDFSNWIALFEGYDELIDMIVNIDPFFLPLSKLKEKVSNIFRTYFK</sequence>
<dbReference type="STRING" id="1562698.DESAMIL20_1126"/>
<gene>
    <name evidence="1" type="ORF">DESAMIL20_1126</name>
</gene>
<dbReference type="RefSeq" id="WP_086033819.1">
    <property type="nucleotide sequence ID" value="NZ_MDSU01000018.1"/>
</dbReference>
<evidence type="ECO:0000313" key="1">
    <source>
        <dbReference type="EMBL" id="OSS41573.1"/>
    </source>
</evidence>
<dbReference type="InterPro" id="IPR044036">
    <property type="entry name" value="DUF5752"/>
</dbReference>
<name>A0A1X4XVJ3_9BACT</name>